<dbReference type="AlphaFoldDB" id="A0A2V4BYN7"/>
<dbReference type="Proteomes" id="UP000247903">
    <property type="component" value="Unassembled WGS sequence"/>
</dbReference>
<organism evidence="1 2">
    <name type="scientific">Flavobacterium cheongpyeongense</name>
    <dbReference type="NCBI Taxonomy" id="2212651"/>
    <lineage>
        <taxon>Bacteria</taxon>
        <taxon>Pseudomonadati</taxon>
        <taxon>Bacteroidota</taxon>
        <taxon>Flavobacteriia</taxon>
        <taxon>Flavobacteriales</taxon>
        <taxon>Flavobacteriaceae</taxon>
        <taxon>Flavobacterium</taxon>
    </lineage>
</organism>
<accession>A0A2V4BYN7</accession>
<protein>
    <submittedName>
        <fullName evidence="1">Uncharacterized protein</fullName>
    </submittedName>
</protein>
<name>A0A2V4BYN7_9FLAO</name>
<keyword evidence="2" id="KW-1185">Reference proteome</keyword>
<gene>
    <name evidence="1" type="ORF">DMB65_19645</name>
</gene>
<evidence type="ECO:0000313" key="2">
    <source>
        <dbReference type="Proteomes" id="UP000247903"/>
    </source>
</evidence>
<evidence type="ECO:0000313" key="1">
    <source>
        <dbReference type="EMBL" id="PXY39094.1"/>
    </source>
</evidence>
<comment type="caution">
    <text evidence="1">The sequence shown here is derived from an EMBL/GenBank/DDBJ whole genome shotgun (WGS) entry which is preliminary data.</text>
</comment>
<proteinExistence type="predicted"/>
<dbReference type="EMBL" id="QJHK01000025">
    <property type="protein sequence ID" value="PXY39094.1"/>
    <property type="molecule type" value="Genomic_DNA"/>
</dbReference>
<reference evidence="1 2" key="1">
    <citation type="submission" date="2018-05" db="EMBL/GenBank/DDBJ databases">
        <title>Flavobacterium sp. strain IMCC34759, incomplete genome.</title>
        <authorList>
            <person name="Joung Y."/>
            <person name="Cho J."/>
        </authorList>
    </citation>
    <scope>NUCLEOTIDE SEQUENCE [LARGE SCALE GENOMIC DNA]</scope>
    <source>
        <strain evidence="1 2">IMCC34759</strain>
    </source>
</reference>
<sequence length="99" mass="11424">MNLNAQDNEFKVYDNGLIYSENAVVKLKHIVDSLNLKFKVCEFNKTFLSCAQTKANFVRLEKNDVLKAKKDLENNISYLEFKAKYPKAAFEENVVVLKS</sequence>